<evidence type="ECO:0000313" key="4">
    <source>
        <dbReference type="Proteomes" id="UP001632038"/>
    </source>
</evidence>
<evidence type="ECO:0000256" key="2">
    <source>
        <dbReference type="SAM" id="SignalP"/>
    </source>
</evidence>
<evidence type="ECO:0000313" key="3">
    <source>
        <dbReference type="EMBL" id="KAL3641703.1"/>
    </source>
</evidence>
<proteinExistence type="predicted"/>
<name>A0ABD3DHV5_9LAMI</name>
<keyword evidence="4" id="KW-1185">Reference proteome</keyword>
<feature type="signal peptide" evidence="2">
    <location>
        <begin position="1"/>
        <end position="23"/>
    </location>
</feature>
<accession>A0ABD3DHV5</accession>
<dbReference type="Proteomes" id="UP001632038">
    <property type="component" value="Unassembled WGS sequence"/>
</dbReference>
<reference evidence="4" key="1">
    <citation type="journal article" date="2024" name="IScience">
        <title>Strigolactones Initiate the Formation of Haustorium-like Structures in Castilleja.</title>
        <authorList>
            <person name="Buerger M."/>
            <person name="Peterson D."/>
            <person name="Chory J."/>
        </authorList>
    </citation>
    <scope>NUCLEOTIDE SEQUENCE [LARGE SCALE GENOMIC DNA]</scope>
</reference>
<dbReference type="AlphaFoldDB" id="A0ABD3DHV5"/>
<protein>
    <recommendedName>
        <fullName evidence="5">Ubiquitin-like protease family profile domain-containing protein</fullName>
    </recommendedName>
</protein>
<evidence type="ECO:0008006" key="5">
    <source>
        <dbReference type="Google" id="ProtNLM"/>
    </source>
</evidence>
<gene>
    <name evidence="3" type="ORF">CASFOL_012518</name>
</gene>
<feature type="region of interest" description="Disordered" evidence="1">
    <location>
        <begin position="160"/>
        <end position="179"/>
    </location>
</feature>
<feature type="chain" id="PRO_5044800169" description="Ubiquitin-like protease family profile domain-containing protein" evidence="2">
    <location>
        <begin position="24"/>
        <end position="263"/>
    </location>
</feature>
<dbReference type="EMBL" id="JAVIJP010000016">
    <property type="protein sequence ID" value="KAL3641703.1"/>
    <property type="molecule type" value="Genomic_DNA"/>
</dbReference>
<organism evidence="3 4">
    <name type="scientific">Castilleja foliolosa</name>
    <dbReference type="NCBI Taxonomy" id="1961234"/>
    <lineage>
        <taxon>Eukaryota</taxon>
        <taxon>Viridiplantae</taxon>
        <taxon>Streptophyta</taxon>
        <taxon>Embryophyta</taxon>
        <taxon>Tracheophyta</taxon>
        <taxon>Spermatophyta</taxon>
        <taxon>Magnoliopsida</taxon>
        <taxon>eudicotyledons</taxon>
        <taxon>Gunneridae</taxon>
        <taxon>Pentapetalae</taxon>
        <taxon>asterids</taxon>
        <taxon>lamiids</taxon>
        <taxon>Lamiales</taxon>
        <taxon>Orobanchaceae</taxon>
        <taxon>Pedicularideae</taxon>
        <taxon>Castillejinae</taxon>
        <taxon>Castilleja</taxon>
    </lineage>
</organism>
<evidence type="ECO:0000256" key="1">
    <source>
        <dbReference type="SAM" id="MobiDB-lite"/>
    </source>
</evidence>
<sequence>MPLVVLAVTLNNILVVLFRKAHTSQVQQRLLRILLNMDGGVGNDGQANNQTGLSAQANNQTGISDQANNQTGLSVQANNQTGISAQANNQTGISAQANNFYLRKEKRRAPIRKRVEEEKAKRLKAQQIQSHNKCPQRCSRGGYEVLTQKIIDEKLKARKAASDDPSEIIQPPSPPSRHEAWKRARIKPSGEYINPETSVIAEKILAFEAYQVVKGIHSNTLTKPKWVYPKCCQQDVGDAECGLFVMRHMLEIIKLDITNSFEK</sequence>
<keyword evidence="2" id="KW-0732">Signal</keyword>
<comment type="caution">
    <text evidence="3">The sequence shown here is derived from an EMBL/GenBank/DDBJ whole genome shotgun (WGS) entry which is preliminary data.</text>
</comment>